<dbReference type="InterPro" id="IPR020846">
    <property type="entry name" value="MFS_dom"/>
</dbReference>
<evidence type="ECO:0000313" key="11">
    <source>
        <dbReference type="Proteomes" id="UP000063699"/>
    </source>
</evidence>
<feature type="transmembrane region" description="Helical" evidence="8">
    <location>
        <begin position="407"/>
        <end position="426"/>
    </location>
</feature>
<keyword evidence="4" id="KW-1003">Cell membrane</keyword>
<comment type="similarity">
    <text evidence="2">Belongs to the major facilitator superfamily. TCR/Tet family.</text>
</comment>
<feature type="transmembrane region" description="Helical" evidence="8">
    <location>
        <begin position="272"/>
        <end position="292"/>
    </location>
</feature>
<feature type="domain" description="Major facilitator superfamily (MFS) profile" evidence="9">
    <location>
        <begin position="18"/>
        <end position="497"/>
    </location>
</feature>
<evidence type="ECO:0000256" key="2">
    <source>
        <dbReference type="ARBA" id="ARBA00007520"/>
    </source>
</evidence>
<protein>
    <submittedName>
        <fullName evidence="10">Disulfide bond formation protein DsbA</fullName>
    </submittedName>
</protein>
<evidence type="ECO:0000256" key="1">
    <source>
        <dbReference type="ARBA" id="ARBA00004429"/>
    </source>
</evidence>
<gene>
    <name evidence="10" type="ORF">AOZ06_03840</name>
</gene>
<dbReference type="InterPro" id="IPR011701">
    <property type="entry name" value="MFS"/>
</dbReference>
<keyword evidence="5 8" id="KW-0812">Transmembrane</keyword>
<name>A0A0N9HVF4_9PSEU</name>
<dbReference type="Gene3D" id="1.20.1250.20">
    <property type="entry name" value="MFS general substrate transporter like domains"/>
    <property type="match status" value="1"/>
</dbReference>
<dbReference type="GO" id="GO:0005886">
    <property type="term" value="C:plasma membrane"/>
    <property type="evidence" value="ECO:0007669"/>
    <property type="project" value="UniProtKB-SubCell"/>
</dbReference>
<dbReference type="EMBL" id="CP012752">
    <property type="protein sequence ID" value="ALG06169.1"/>
    <property type="molecule type" value="Genomic_DNA"/>
</dbReference>
<feature type="transmembrane region" description="Helical" evidence="8">
    <location>
        <begin position="52"/>
        <end position="71"/>
    </location>
</feature>
<evidence type="ECO:0000256" key="6">
    <source>
        <dbReference type="ARBA" id="ARBA00022989"/>
    </source>
</evidence>
<evidence type="ECO:0000256" key="4">
    <source>
        <dbReference type="ARBA" id="ARBA00022475"/>
    </source>
</evidence>
<comment type="subcellular location">
    <subcellularLocation>
        <location evidence="1">Cell inner membrane</location>
        <topology evidence="1">Multi-pass membrane protein</topology>
    </subcellularLocation>
</comment>
<keyword evidence="3" id="KW-0813">Transport</keyword>
<dbReference type="OrthoDB" id="9807274at2"/>
<feature type="transmembrane region" description="Helical" evidence="8">
    <location>
        <begin position="208"/>
        <end position="230"/>
    </location>
</feature>
<dbReference type="PRINTS" id="PR01036">
    <property type="entry name" value="TCRTETB"/>
</dbReference>
<dbReference type="Proteomes" id="UP000063699">
    <property type="component" value="Chromosome"/>
</dbReference>
<organism evidence="10 11">
    <name type="scientific">Kibdelosporangium phytohabitans</name>
    <dbReference type="NCBI Taxonomy" id="860235"/>
    <lineage>
        <taxon>Bacteria</taxon>
        <taxon>Bacillati</taxon>
        <taxon>Actinomycetota</taxon>
        <taxon>Actinomycetes</taxon>
        <taxon>Pseudonocardiales</taxon>
        <taxon>Pseudonocardiaceae</taxon>
        <taxon>Kibdelosporangium</taxon>
    </lineage>
</organism>
<feature type="transmembrane region" description="Helical" evidence="8">
    <location>
        <begin position="474"/>
        <end position="492"/>
    </location>
</feature>
<dbReference type="AlphaFoldDB" id="A0A0N9HVF4"/>
<feature type="transmembrane region" description="Helical" evidence="8">
    <location>
        <begin position="336"/>
        <end position="355"/>
    </location>
</feature>
<proteinExistence type="inferred from homology"/>
<evidence type="ECO:0000313" key="10">
    <source>
        <dbReference type="EMBL" id="ALG06169.1"/>
    </source>
</evidence>
<evidence type="ECO:0000259" key="9">
    <source>
        <dbReference type="PROSITE" id="PS50850"/>
    </source>
</evidence>
<dbReference type="PANTHER" id="PTHR23501">
    <property type="entry name" value="MAJOR FACILITATOR SUPERFAMILY"/>
    <property type="match status" value="1"/>
</dbReference>
<feature type="transmembrane region" description="Helical" evidence="8">
    <location>
        <begin position="83"/>
        <end position="102"/>
    </location>
</feature>
<dbReference type="FunFam" id="1.20.1720.10:FF:000004">
    <property type="entry name" value="EmrB/QacA family drug resistance transporter"/>
    <property type="match status" value="1"/>
</dbReference>
<dbReference type="Gene3D" id="1.20.1720.10">
    <property type="entry name" value="Multidrug resistance protein D"/>
    <property type="match status" value="1"/>
</dbReference>
<dbReference type="STRING" id="860235.AOZ06_03840"/>
<keyword evidence="7 8" id="KW-0472">Membrane</keyword>
<feature type="transmembrane region" description="Helical" evidence="8">
    <location>
        <begin position="21"/>
        <end position="40"/>
    </location>
</feature>
<reference evidence="10 11" key="1">
    <citation type="submission" date="2015-07" db="EMBL/GenBank/DDBJ databases">
        <title>Genome sequencing of Kibdelosporangium phytohabitans.</title>
        <authorList>
            <person name="Qin S."/>
            <person name="Xing K."/>
        </authorList>
    </citation>
    <scope>NUCLEOTIDE SEQUENCE [LARGE SCALE GENOMIC DNA]</scope>
    <source>
        <strain evidence="10 11">KLBMP1111</strain>
    </source>
</reference>
<dbReference type="RefSeq" id="WP_054288145.1">
    <property type="nucleotide sequence ID" value="NZ_CP012752.1"/>
</dbReference>
<dbReference type="Pfam" id="PF07690">
    <property type="entry name" value="MFS_1"/>
    <property type="match status" value="1"/>
</dbReference>
<dbReference type="SUPFAM" id="SSF103473">
    <property type="entry name" value="MFS general substrate transporter"/>
    <property type="match status" value="1"/>
</dbReference>
<keyword evidence="6 8" id="KW-1133">Transmembrane helix</keyword>
<dbReference type="InterPro" id="IPR036259">
    <property type="entry name" value="MFS_trans_sf"/>
</dbReference>
<dbReference type="KEGG" id="kphy:AOZ06_03840"/>
<feature type="transmembrane region" description="Helical" evidence="8">
    <location>
        <begin position="236"/>
        <end position="252"/>
    </location>
</feature>
<feature type="transmembrane region" description="Helical" evidence="8">
    <location>
        <begin position="361"/>
        <end position="386"/>
    </location>
</feature>
<evidence type="ECO:0000256" key="7">
    <source>
        <dbReference type="ARBA" id="ARBA00023136"/>
    </source>
</evidence>
<evidence type="ECO:0000256" key="5">
    <source>
        <dbReference type="ARBA" id="ARBA00022692"/>
    </source>
</evidence>
<dbReference type="PANTHER" id="PTHR23501:SF191">
    <property type="entry name" value="VACUOLAR BASIC AMINO ACID TRANSPORTER 4"/>
    <property type="match status" value="1"/>
</dbReference>
<dbReference type="GO" id="GO:0022857">
    <property type="term" value="F:transmembrane transporter activity"/>
    <property type="evidence" value="ECO:0007669"/>
    <property type="project" value="InterPro"/>
</dbReference>
<feature type="transmembrane region" description="Helical" evidence="8">
    <location>
        <begin position="169"/>
        <end position="188"/>
    </location>
</feature>
<feature type="transmembrane region" description="Helical" evidence="8">
    <location>
        <begin position="304"/>
        <end position="324"/>
    </location>
</feature>
<accession>A0A0N9HVF4</accession>
<keyword evidence="11" id="KW-1185">Reference proteome</keyword>
<evidence type="ECO:0000256" key="3">
    <source>
        <dbReference type="ARBA" id="ARBA00022448"/>
    </source>
</evidence>
<dbReference type="PROSITE" id="PS50850">
    <property type="entry name" value="MFS"/>
    <property type="match status" value="1"/>
</dbReference>
<sequence>MTQVARTAVGLRSERGPILGSIMLATALVALDSTIIATAVPSVVADLGGFSQFPWLFSIYLLTQAVTTPLYGKFADLFGRKPVLLFGIGVFLLGSVLCGAAWSMPVLIAARAIQGIGAGAVQPISMTMLGDLYTLEERARVQGYATSVWAASSLIGPALGGVFAEYVSWRWIFFINLPIGALAVFVLMRKFNEKITRSKHKIDYLGSALLTIGLSLVLLGLLEGGVAWAWNSVPSVLIFAVGVAALVAFGFVERKAAEPVLPLWVFQNRTIVGGNMMSLIVGALMMGLSSYLPTFAEGVLGTGALVAGFTLAAMTIGWPIAATLSGHAYMRIGLRNTAMVGAVFAITGSVLTTLLSPATAVWMAGAVAFVVGVGLGLASSPSTIAVQVSVGWERRGVATGTNMFARSLGSAVGVAVFGAIANATLADRFANPPADVAGKLPDSLDATSLVLGAHDDSPVSAFVRGALFDATHNVFTAMVVIAVLSVVALMLMPSRTAAERP</sequence>
<evidence type="ECO:0000256" key="8">
    <source>
        <dbReference type="SAM" id="Phobius"/>
    </source>
</evidence>
<dbReference type="CDD" id="cd17502">
    <property type="entry name" value="MFS_Azr1_MDR_like"/>
    <property type="match status" value="1"/>
</dbReference>